<evidence type="ECO:0000313" key="3">
    <source>
        <dbReference type="Proteomes" id="UP000526625"/>
    </source>
</evidence>
<keyword evidence="3" id="KW-1185">Reference proteome</keyword>
<feature type="region of interest" description="Disordered" evidence="1">
    <location>
        <begin position="17"/>
        <end position="46"/>
    </location>
</feature>
<proteinExistence type="predicted"/>
<dbReference type="EMBL" id="JACHBF010000002">
    <property type="protein sequence ID" value="MBB6490494.1"/>
    <property type="molecule type" value="Genomic_DNA"/>
</dbReference>
<accession>A0ABR6QU89</accession>
<organism evidence="2 3">
    <name type="scientific">Rhizobium tropici</name>
    <dbReference type="NCBI Taxonomy" id="398"/>
    <lineage>
        <taxon>Bacteria</taxon>
        <taxon>Pseudomonadati</taxon>
        <taxon>Pseudomonadota</taxon>
        <taxon>Alphaproteobacteria</taxon>
        <taxon>Hyphomicrobiales</taxon>
        <taxon>Rhizobiaceae</taxon>
        <taxon>Rhizobium/Agrobacterium group</taxon>
        <taxon>Rhizobium</taxon>
    </lineage>
</organism>
<feature type="compositionally biased region" description="Polar residues" evidence="1">
    <location>
        <begin position="28"/>
        <end position="39"/>
    </location>
</feature>
<evidence type="ECO:0000256" key="1">
    <source>
        <dbReference type="SAM" id="MobiDB-lite"/>
    </source>
</evidence>
<gene>
    <name evidence="2" type="ORF">GGD45_000884</name>
</gene>
<sequence>MKKTKPIRFQCHCFECSTDDNQTDDRSSSGTNETDQVSIKSGEEEHRLSTDVIGKLLFGA</sequence>
<protein>
    <submittedName>
        <fullName evidence="2">Uncharacterized protein</fullName>
    </submittedName>
</protein>
<dbReference type="Proteomes" id="UP000526625">
    <property type="component" value="Unassembled WGS sequence"/>
</dbReference>
<comment type="caution">
    <text evidence="2">The sequence shown here is derived from an EMBL/GenBank/DDBJ whole genome shotgun (WGS) entry which is preliminary data.</text>
</comment>
<evidence type="ECO:0000313" key="2">
    <source>
        <dbReference type="EMBL" id="MBB6490494.1"/>
    </source>
</evidence>
<name>A0ABR6QU89_RHITR</name>
<reference evidence="2 3" key="1">
    <citation type="submission" date="2020-08" db="EMBL/GenBank/DDBJ databases">
        <title>Genomic Encyclopedia of Type Strains, Phase IV (KMG-V): Genome sequencing to study the core and pangenomes of soil and plant-associated prokaryotes.</title>
        <authorList>
            <person name="Whitman W."/>
        </authorList>
    </citation>
    <scope>NUCLEOTIDE SEQUENCE [LARGE SCALE GENOMIC DNA]</scope>
    <source>
        <strain evidence="2 3">SEMIA 4059</strain>
    </source>
</reference>